<dbReference type="KEGG" id="pbf:CFX0092_B0310"/>
<proteinExistence type="predicted"/>
<keyword evidence="2" id="KW-1185">Reference proteome</keyword>
<evidence type="ECO:0000313" key="2">
    <source>
        <dbReference type="Proteomes" id="UP000215027"/>
    </source>
</evidence>
<protein>
    <submittedName>
        <fullName evidence="1">Uncharacterized protein</fullName>
    </submittedName>
</protein>
<reference evidence="1" key="1">
    <citation type="submission" date="2016-01" db="EMBL/GenBank/DDBJ databases">
        <authorList>
            <person name="Mcilroy J.S."/>
            <person name="Karst M S."/>
            <person name="Albertsen M."/>
        </authorList>
    </citation>
    <scope>NUCLEOTIDE SEQUENCE</scope>
    <source>
        <strain evidence="1">Cfx-K</strain>
    </source>
</reference>
<sequence>MPRILRIELNPFDPFNPCPIRV</sequence>
<gene>
    <name evidence="1" type="ORF">CFX0092_B0310</name>
</gene>
<name>A0A160T712_9CHLR</name>
<dbReference type="EMBL" id="LN890656">
    <property type="protein sequence ID" value="CUS05844.1"/>
    <property type="molecule type" value="Genomic_DNA"/>
</dbReference>
<accession>A0A160T712</accession>
<evidence type="ECO:0000313" key="1">
    <source>
        <dbReference type="EMBL" id="CUS05844.1"/>
    </source>
</evidence>
<dbReference type="Proteomes" id="UP000215027">
    <property type="component" value="Chromosome II"/>
</dbReference>
<organism evidence="1 2">
    <name type="scientific">Candidatus Promineifilum breve</name>
    <dbReference type="NCBI Taxonomy" id="1806508"/>
    <lineage>
        <taxon>Bacteria</taxon>
        <taxon>Bacillati</taxon>
        <taxon>Chloroflexota</taxon>
        <taxon>Ardenticatenia</taxon>
        <taxon>Candidatus Promineifilales</taxon>
        <taxon>Candidatus Promineifilaceae</taxon>
        <taxon>Candidatus Promineifilum</taxon>
    </lineage>
</organism>
<dbReference type="AlphaFoldDB" id="A0A160T712"/>